<name>A0A2W5WM98_9MICO</name>
<feature type="chain" id="PRO_5016024849" evidence="1">
    <location>
        <begin position="36"/>
        <end position="69"/>
    </location>
</feature>
<dbReference type="AlphaFoldDB" id="A0A2W5WM98"/>
<dbReference type="RefSeq" id="WP_111251685.1">
    <property type="nucleotide sequence ID" value="NZ_QKWH01000012.1"/>
</dbReference>
<sequence>MPANAKNRKALVRRARLTAVATSAALALTVVPGLAATASAAPASEDTVSTQGIVLWGAEKGAERGIIIW</sequence>
<gene>
    <name evidence="2" type="ORF">DNL40_12945</name>
</gene>
<reference evidence="2 3" key="1">
    <citation type="submission" date="2018-06" db="EMBL/GenBank/DDBJ databases">
        <title>Whole genome sequencing of a novel hydrocarbon degrading bacterial strain, PW21 isolated from oil contaminated produced water sample.</title>
        <authorList>
            <person name="Nagkirti P."/>
            <person name="Shaikh A."/>
            <person name="Gowdaman V."/>
            <person name="Engineer A.E."/>
            <person name="Dagar S."/>
            <person name="Dhakephalkar P.K."/>
        </authorList>
    </citation>
    <scope>NUCLEOTIDE SEQUENCE [LARGE SCALE GENOMIC DNA]</scope>
    <source>
        <strain evidence="2 3">PW21</strain>
    </source>
</reference>
<comment type="caution">
    <text evidence="2">The sequence shown here is derived from an EMBL/GenBank/DDBJ whole genome shotgun (WGS) entry which is preliminary data.</text>
</comment>
<proteinExistence type="predicted"/>
<protein>
    <submittedName>
        <fullName evidence="2">Uncharacterized protein</fullName>
    </submittedName>
</protein>
<accession>A0A2W5WM98</accession>
<feature type="signal peptide" evidence="1">
    <location>
        <begin position="1"/>
        <end position="35"/>
    </location>
</feature>
<dbReference type="Proteomes" id="UP000248783">
    <property type="component" value="Unassembled WGS sequence"/>
</dbReference>
<dbReference type="EMBL" id="QKWH01000012">
    <property type="protein sequence ID" value="PZR52122.1"/>
    <property type="molecule type" value="Genomic_DNA"/>
</dbReference>
<evidence type="ECO:0000313" key="3">
    <source>
        <dbReference type="Proteomes" id="UP000248783"/>
    </source>
</evidence>
<keyword evidence="3" id="KW-1185">Reference proteome</keyword>
<organism evidence="2 3">
    <name type="scientific">Xylanimonas oleitrophica</name>
    <dbReference type="NCBI Taxonomy" id="2607479"/>
    <lineage>
        <taxon>Bacteria</taxon>
        <taxon>Bacillati</taxon>
        <taxon>Actinomycetota</taxon>
        <taxon>Actinomycetes</taxon>
        <taxon>Micrococcales</taxon>
        <taxon>Promicromonosporaceae</taxon>
        <taxon>Xylanimonas</taxon>
    </lineage>
</organism>
<evidence type="ECO:0000313" key="2">
    <source>
        <dbReference type="EMBL" id="PZR52122.1"/>
    </source>
</evidence>
<evidence type="ECO:0000256" key="1">
    <source>
        <dbReference type="SAM" id="SignalP"/>
    </source>
</evidence>
<keyword evidence="1" id="KW-0732">Signal</keyword>